<feature type="region of interest" description="Disordered" evidence="4">
    <location>
        <begin position="1"/>
        <end position="50"/>
    </location>
</feature>
<keyword evidence="1" id="KW-0805">Transcription regulation</keyword>
<evidence type="ECO:0000313" key="6">
    <source>
        <dbReference type="EMBL" id="ORX48283.1"/>
    </source>
</evidence>
<feature type="compositionally biased region" description="Low complexity" evidence="4">
    <location>
        <begin position="33"/>
        <end position="42"/>
    </location>
</feature>
<keyword evidence="7" id="KW-1185">Reference proteome</keyword>
<comment type="caution">
    <text evidence="6">The sequence shown here is derived from an EMBL/GenBank/DDBJ whole genome shotgun (WGS) entry which is preliminary data.</text>
</comment>
<organism evidence="6 7">
    <name type="scientific">Hesseltinella vesiculosa</name>
    <dbReference type="NCBI Taxonomy" id="101127"/>
    <lineage>
        <taxon>Eukaryota</taxon>
        <taxon>Fungi</taxon>
        <taxon>Fungi incertae sedis</taxon>
        <taxon>Mucoromycota</taxon>
        <taxon>Mucoromycotina</taxon>
        <taxon>Mucoromycetes</taxon>
        <taxon>Mucorales</taxon>
        <taxon>Cunninghamellaceae</taxon>
        <taxon>Hesseltinella</taxon>
    </lineage>
</organism>
<evidence type="ECO:0000259" key="5">
    <source>
        <dbReference type="PROSITE" id="PS00028"/>
    </source>
</evidence>
<dbReference type="OrthoDB" id="338531at2759"/>
<protein>
    <recommendedName>
        <fullName evidence="5">C2H2-type domain-containing protein</fullName>
    </recommendedName>
</protein>
<reference evidence="6 7" key="1">
    <citation type="submission" date="2016-07" db="EMBL/GenBank/DDBJ databases">
        <title>Pervasive Adenine N6-methylation of Active Genes in Fungi.</title>
        <authorList>
            <consortium name="DOE Joint Genome Institute"/>
            <person name="Mondo S.J."/>
            <person name="Dannebaum R.O."/>
            <person name="Kuo R.C."/>
            <person name="Labutti K."/>
            <person name="Haridas S."/>
            <person name="Kuo A."/>
            <person name="Salamov A."/>
            <person name="Ahrendt S.R."/>
            <person name="Lipzen A."/>
            <person name="Sullivan W."/>
            <person name="Andreopoulos W.B."/>
            <person name="Clum A."/>
            <person name="Lindquist E."/>
            <person name="Daum C."/>
            <person name="Ramamoorthy G.K."/>
            <person name="Gryganskyi A."/>
            <person name="Culley D."/>
            <person name="Magnuson J.K."/>
            <person name="James T.Y."/>
            <person name="O'Malley M.A."/>
            <person name="Stajich J.E."/>
            <person name="Spatafora J.W."/>
            <person name="Visel A."/>
            <person name="Grigoriev I.V."/>
        </authorList>
    </citation>
    <scope>NUCLEOTIDE SEQUENCE [LARGE SCALE GENOMIC DNA]</scope>
    <source>
        <strain evidence="6 7">NRRL 3301</strain>
    </source>
</reference>
<dbReference type="InterPro" id="IPR013087">
    <property type="entry name" value="Znf_C2H2_type"/>
</dbReference>
<name>A0A1X2G9C5_9FUNG</name>
<evidence type="ECO:0000256" key="3">
    <source>
        <dbReference type="ARBA" id="ARBA00023242"/>
    </source>
</evidence>
<dbReference type="SUPFAM" id="SSF48371">
    <property type="entry name" value="ARM repeat"/>
    <property type="match status" value="1"/>
</dbReference>
<gene>
    <name evidence="6" type="ORF">DM01DRAFT_1338752</name>
</gene>
<evidence type="ECO:0000256" key="4">
    <source>
        <dbReference type="SAM" id="MobiDB-lite"/>
    </source>
</evidence>
<feature type="region of interest" description="Disordered" evidence="4">
    <location>
        <begin position="77"/>
        <end position="100"/>
    </location>
</feature>
<evidence type="ECO:0000313" key="7">
    <source>
        <dbReference type="Proteomes" id="UP000242146"/>
    </source>
</evidence>
<proteinExistence type="predicted"/>
<dbReference type="GO" id="GO:0016586">
    <property type="term" value="C:RSC-type complex"/>
    <property type="evidence" value="ECO:0007669"/>
    <property type="project" value="TreeGrafter"/>
</dbReference>
<dbReference type="Proteomes" id="UP000242146">
    <property type="component" value="Unassembled WGS sequence"/>
</dbReference>
<dbReference type="PROSITE" id="PS00028">
    <property type="entry name" value="ZINC_FINGER_C2H2_1"/>
    <property type="match status" value="1"/>
</dbReference>
<dbReference type="Pfam" id="PF21816">
    <property type="entry name" value="Zap1_zf1"/>
    <property type="match status" value="1"/>
</dbReference>
<dbReference type="AlphaFoldDB" id="A0A1X2G9C5"/>
<dbReference type="STRING" id="101127.A0A1X2G9C5"/>
<evidence type="ECO:0000256" key="2">
    <source>
        <dbReference type="ARBA" id="ARBA00023163"/>
    </source>
</evidence>
<dbReference type="EMBL" id="MCGT01000030">
    <property type="protein sequence ID" value="ORX48283.1"/>
    <property type="molecule type" value="Genomic_DNA"/>
</dbReference>
<dbReference type="PANTHER" id="PTHR22970">
    <property type="entry name" value="AT-RICH INTERACTIVE DOMAIN-CONTAINING PROTEIN 2"/>
    <property type="match status" value="1"/>
</dbReference>
<evidence type="ECO:0000256" key="1">
    <source>
        <dbReference type="ARBA" id="ARBA00023015"/>
    </source>
</evidence>
<sequence>MGPDAHKASTLAGKSFKKPTKQPKHTHHPTAHHPPIQAIQPAPDQPFSPDSFAQYAAQFVPPSDRSIVNQSHPCSISEMHHRNQPSHHLHNSDNAPVHTTFDSTTSQQILSALQFGEHTSVEWALTKLVTISFECPEEIRLDRHAELLESLLSIAEVSLQQSDEAECMMEHTLQILHILRNFSFLPENAKLLASSAKLKQMMIKNLVLSSSHYTHCIDVLENVARFIEIGPSDNYILCLVSLVYTNERHVLLGSIRVLTMLSLNQNNQTALIPGSAQTAERILQLLVVHDEEVIGASLEYLYQYARISNAFRLQLLTAHSGADLGILVSLVMAKSKHFRPLILKDNDNHASPPASPLSASLLSSHGEAPCIPNLTSYQELEEPYRCLGWLKDKFELAEPRSVISLDDMFLLYEIRFGHDQLLTIKDFYNVLNIAFPRSESSPFSPTPGSQGPVLEGTCVRGIQIKISILEDGCDLLCQWTDCTQTFQDELRLQQHVLEEHIESNDEDTCLWTDCGKEEVFQDKEDIATHLRVHFDQGLLHSHPESHYHHEHDNHTHENGYHPISGNGFHHDDKIELHANLESLSLSSTATSDASSPTSVMDTAPVKGVALVAASLLCQLSKDPNSHVYFMPYERELALIAQQRPQLAPFIHTIFANFSSIH</sequence>
<dbReference type="GO" id="GO:0008270">
    <property type="term" value="F:zinc ion binding"/>
    <property type="evidence" value="ECO:0007669"/>
    <property type="project" value="InterPro"/>
</dbReference>
<dbReference type="InterPro" id="IPR048420">
    <property type="entry name" value="Zap1-like_Znf1"/>
</dbReference>
<dbReference type="InterPro" id="IPR052406">
    <property type="entry name" value="Chromatin_Remodeling_Comp"/>
</dbReference>
<feature type="domain" description="C2H2-type" evidence="5">
    <location>
        <begin position="477"/>
        <end position="500"/>
    </location>
</feature>
<dbReference type="Gene3D" id="3.30.160.60">
    <property type="entry name" value="Classic Zinc Finger"/>
    <property type="match status" value="1"/>
</dbReference>
<keyword evidence="2" id="KW-0804">Transcription</keyword>
<dbReference type="PANTHER" id="PTHR22970:SF14">
    <property type="entry name" value="AT-RICH INTERACTIVE DOMAIN-CONTAINING PROTEIN 2"/>
    <property type="match status" value="1"/>
</dbReference>
<dbReference type="SMART" id="SM00355">
    <property type="entry name" value="ZnF_C2H2"/>
    <property type="match status" value="2"/>
</dbReference>
<dbReference type="InterPro" id="IPR016024">
    <property type="entry name" value="ARM-type_fold"/>
</dbReference>
<accession>A0A1X2G9C5</accession>
<feature type="compositionally biased region" description="Basic residues" evidence="4">
    <location>
        <begin position="15"/>
        <end position="31"/>
    </location>
</feature>
<keyword evidence="3" id="KW-0539">Nucleus</keyword>